<evidence type="ECO:0000313" key="1">
    <source>
        <dbReference type="EMBL" id="OYN81601.1"/>
    </source>
</evidence>
<gene>
    <name evidence="1" type="ORF">CG716_04310</name>
</gene>
<reference evidence="1 2" key="1">
    <citation type="submission" date="2017-07" db="EMBL/GenBank/DDBJ databases">
        <title>The new phylogeny of genus Mycobacterium.</title>
        <authorList>
            <person name="Tortoli E."/>
            <person name="Trovato A."/>
            <person name="Cirillo D.M."/>
        </authorList>
    </citation>
    <scope>NUCLEOTIDE SEQUENCE [LARGE SCALE GENOMIC DNA]</scope>
    <source>
        <strain evidence="1 2">ATCC 33027</strain>
    </source>
</reference>
<proteinExistence type="predicted"/>
<organism evidence="1 2">
    <name type="scientific">Mycolicibacterium sphagni</name>
    <dbReference type="NCBI Taxonomy" id="1786"/>
    <lineage>
        <taxon>Bacteria</taxon>
        <taxon>Bacillati</taxon>
        <taxon>Actinomycetota</taxon>
        <taxon>Actinomycetes</taxon>
        <taxon>Mycobacteriales</taxon>
        <taxon>Mycobacteriaceae</taxon>
        <taxon>Mycolicibacterium</taxon>
    </lineage>
</organism>
<dbReference type="EMBL" id="NOZR01000003">
    <property type="protein sequence ID" value="OYN81601.1"/>
    <property type="molecule type" value="Genomic_DNA"/>
</dbReference>
<dbReference type="Proteomes" id="UP000216063">
    <property type="component" value="Unassembled WGS sequence"/>
</dbReference>
<keyword evidence="2" id="KW-1185">Reference proteome</keyword>
<comment type="caution">
    <text evidence="1">The sequence shown here is derived from an EMBL/GenBank/DDBJ whole genome shotgun (WGS) entry which is preliminary data.</text>
</comment>
<sequence length="98" mass="11026">MYWPVRISQVNALDFVEGGQRGDVVGLPVGQRRLATQNTSFAVLIGDLRRQTTQRYPRDTDISLDHFTRLLGYSEQSVLTRACPRWFSASPTAHCESG</sequence>
<name>A0A255DSE0_9MYCO</name>
<dbReference type="AlphaFoldDB" id="A0A255DSE0"/>
<accession>A0A255DSE0</accession>
<protein>
    <submittedName>
        <fullName evidence="1">Uncharacterized protein</fullName>
    </submittedName>
</protein>
<dbReference type="Gene3D" id="1.10.10.60">
    <property type="entry name" value="Homeodomain-like"/>
    <property type="match status" value="1"/>
</dbReference>
<evidence type="ECO:0000313" key="2">
    <source>
        <dbReference type="Proteomes" id="UP000216063"/>
    </source>
</evidence>